<sequence length="90" mass="10348">MAVKIRLKRMGQKKAPFYRVVVADSRSPRDGRFIEELGTYNPLKNPIEFNVDQEKSLKWMLDGAKPSDTVRNLFSKVGLMEQLHNAKNAK</sequence>
<dbReference type="NCBIfam" id="TIGR00002">
    <property type="entry name" value="S16"/>
    <property type="match status" value="1"/>
</dbReference>
<dbReference type="HAMAP" id="MF_00385">
    <property type="entry name" value="Ribosomal_bS16"/>
    <property type="match status" value="1"/>
</dbReference>
<keyword evidence="2 3" id="KW-0687">Ribonucleoprotein</keyword>
<dbReference type="PANTHER" id="PTHR12919">
    <property type="entry name" value="30S RIBOSOMAL PROTEIN S16"/>
    <property type="match status" value="1"/>
</dbReference>
<dbReference type="GO" id="GO:0003735">
    <property type="term" value="F:structural constituent of ribosome"/>
    <property type="evidence" value="ECO:0007669"/>
    <property type="project" value="InterPro"/>
</dbReference>
<dbReference type="InterPro" id="IPR023803">
    <property type="entry name" value="Ribosomal_bS16_dom_sf"/>
</dbReference>
<comment type="similarity">
    <text evidence="3">Belongs to the bacterial ribosomal protein bS16 family.</text>
</comment>
<dbReference type="InterPro" id="IPR000307">
    <property type="entry name" value="Ribosomal_bS16"/>
</dbReference>
<dbReference type="SUPFAM" id="SSF54565">
    <property type="entry name" value="Ribosomal protein S16"/>
    <property type="match status" value="1"/>
</dbReference>
<comment type="caution">
    <text evidence="4">The sequence shown here is derived from an EMBL/GenBank/DDBJ whole genome shotgun (WGS) entry which is preliminary data.</text>
</comment>
<dbReference type="OrthoDB" id="9807878at2"/>
<dbReference type="Gene3D" id="3.30.1320.10">
    <property type="match status" value="1"/>
</dbReference>
<name>A0A3A9KEI1_9BACI</name>
<keyword evidence="5" id="KW-1185">Reference proteome</keyword>
<keyword evidence="1 3" id="KW-0689">Ribosomal protein</keyword>
<dbReference type="PANTHER" id="PTHR12919:SF20">
    <property type="entry name" value="SMALL RIBOSOMAL SUBUNIT PROTEIN BS16M"/>
    <property type="match status" value="1"/>
</dbReference>
<evidence type="ECO:0000313" key="5">
    <source>
        <dbReference type="Proteomes" id="UP000281498"/>
    </source>
</evidence>
<gene>
    <name evidence="3" type="primary">rpsP</name>
    <name evidence="4" type="ORF">CR203_02730</name>
</gene>
<evidence type="ECO:0000256" key="1">
    <source>
        <dbReference type="ARBA" id="ARBA00022980"/>
    </source>
</evidence>
<dbReference type="GO" id="GO:0015935">
    <property type="term" value="C:small ribosomal subunit"/>
    <property type="evidence" value="ECO:0007669"/>
    <property type="project" value="TreeGrafter"/>
</dbReference>
<dbReference type="EMBL" id="PDOE01000001">
    <property type="protein sequence ID" value="RKL68972.1"/>
    <property type="molecule type" value="Genomic_DNA"/>
</dbReference>
<dbReference type="AlphaFoldDB" id="A0A3A9KEI1"/>
<dbReference type="FunFam" id="3.30.1320.10:FF:000002">
    <property type="entry name" value="30S ribosomal protein S16"/>
    <property type="match status" value="1"/>
</dbReference>
<dbReference type="GO" id="GO:0005737">
    <property type="term" value="C:cytoplasm"/>
    <property type="evidence" value="ECO:0007669"/>
    <property type="project" value="UniProtKB-ARBA"/>
</dbReference>
<proteinExistence type="inferred from homology"/>
<dbReference type="Proteomes" id="UP000281498">
    <property type="component" value="Unassembled WGS sequence"/>
</dbReference>
<protein>
    <recommendedName>
        <fullName evidence="3">Small ribosomal subunit protein bS16</fullName>
    </recommendedName>
</protein>
<dbReference type="Pfam" id="PF00886">
    <property type="entry name" value="Ribosomal_S16"/>
    <property type="match status" value="1"/>
</dbReference>
<dbReference type="GO" id="GO:0006412">
    <property type="term" value="P:translation"/>
    <property type="evidence" value="ECO:0007669"/>
    <property type="project" value="UniProtKB-UniRule"/>
</dbReference>
<dbReference type="RefSeq" id="WP_110936389.1">
    <property type="nucleotide sequence ID" value="NZ_KZ614146.1"/>
</dbReference>
<evidence type="ECO:0000313" key="4">
    <source>
        <dbReference type="EMBL" id="RKL68972.1"/>
    </source>
</evidence>
<evidence type="ECO:0000256" key="3">
    <source>
        <dbReference type="HAMAP-Rule" id="MF_00385"/>
    </source>
</evidence>
<organism evidence="4 5">
    <name type="scientific">Salipaludibacillus neizhouensis</name>
    <dbReference type="NCBI Taxonomy" id="885475"/>
    <lineage>
        <taxon>Bacteria</taxon>
        <taxon>Bacillati</taxon>
        <taxon>Bacillota</taxon>
        <taxon>Bacilli</taxon>
        <taxon>Bacillales</taxon>
        <taxon>Bacillaceae</taxon>
    </lineage>
</organism>
<reference evidence="4 5" key="1">
    <citation type="submission" date="2017-10" db="EMBL/GenBank/DDBJ databases">
        <title>Bacillus sp. nov., a halophilic bacterium isolated from a Keqin Lake.</title>
        <authorList>
            <person name="Wang H."/>
        </authorList>
    </citation>
    <scope>NUCLEOTIDE SEQUENCE [LARGE SCALE GENOMIC DNA]</scope>
    <source>
        <strain evidence="4 5">KCTC 13187</strain>
    </source>
</reference>
<evidence type="ECO:0000256" key="2">
    <source>
        <dbReference type="ARBA" id="ARBA00023274"/>
    </source>
</evidence>
<accession>A0A3A9KEI1</accession>